<evidence type="ECO:0000256" key="1">
    <source>
        <dbReference type="SAM" id="SignalP"/>
    </source>
</evidence>
<dbReference type="EMBL" id="AP012273">
    <property type="protein sequence ID" value="BAO44921.1"/>
    <property type="molecule type" value="Genomic_DNA"/>
</dbReference>
<dbReference type="OrthoDB" id="5738254at2"/>
<keyword evidence="1" id="KW-0732">Signal</keyword>
<reference evidence="2 3" key="1">
    <citation type="journal article" date="2014" name="PLoS ONE">
        <title>Physiological and genomic features of a novel sulfur-oxidizing gammaproteobacterium belonging to a previously uncultivated symbiotic lineage isolated from a hydrothermal vent.</title>
        <authorList>
            <person name="Nunoura T."/>
            <person name="Takaki Y."/>
            <person name="Kazama H."/>
            <person name="Kakuta J."/>
            <person name="Shimamura S."/>
            <person name="Makita H."/>
            <person name="Hirai M."/>
            <person name="Miyazaki M."/>
            <person name="Takai K."/>
        </authorList>
    </citation>
    <scope>NUCLEOTIDE SEQUENCE [LARGE SCALE GENOMIC DNA]</scope>
    <source>
        <strain evidence="2 3">Hiromi1</strain>
    </source>
</reference>
<name>A0A7U6GJS1_9GAMM</name>
<organism evidence="2 3">
    <name type="scientific">Thiolapillus brandeum</name>
    <dbReference type="NCBI Taxonomy" id="1076588"/>
    <lineage>
        <taxon>Bacteria</taxon>
        <taxon>Pseudomonadati</taxon>
        <taxon>Pseudomonadota</taxon>
        <taxon>Gammaproteobacteria</taxon>
        <taxon>Chromatiales</taxon>
        <taxon>Sedimenticolaceae</taxon>
        <taxon>Thiolapillus</taxon>
    </lineage>
</organism>
<proteinExistence type="predicted"/>
<dbReference type="KEGG" id="tbn:TBH_C2007"/>
<evidence type="ECO:0000313" key="3">
    <source>
        <dbReference type="Proteomes" id="UP000031631"/>
    </source>
</evidence>
<dbReference type="RefSeq" id="WP_041068165.1">
    <property type="nucleotide sequence ID" value="NZ_AP012273.1"/>
</dbReference>
<dbReference type="SUPFAM" id="SSF56935">
    <property type="entry name" value="Porins"/>
    <property type="match status" value="1"/>
</dbReference>
<feature type="signal peptide" evidence="1">
    <location>
        <begin position="1"/>
        <end position="20"/>
    </location>
</feature>
<keyword evidence="3" id="KW-1185">Reference proteome</keyword>
<sequence>MLKKILLATFLFAVATSAVAGEYKGIHPFLSDRFVVGLSGFWPSENVALAANGQNDEKGTDIDFDKVFGTDSSIAPSIFLQWRLGERSKLNFNYIGIDSTSKATVNKTIEWDGVEYGVGAKVKADYGLDIYRLFYGYNFIRGDNKEFGAGVGLHAMNLYSSLSGAATVEGVPLPKVKRSADAWATLPNVGAYGSYAFSPKWLITGQVDWFSADIGDYDGSLWNAGVMLQYQFSKHVGISAGYRYFEIDLNIDKKGDWQGSADYQFNGPTLSVTASF</sequence>
<dbReference type="AlphaFoldDB" id="A0A7U6GJS1"/>
<gene>
    <name evidence="2" type="ORF">TBH_C2007</name>
</gene>
<evidence type="ECO:0000313" key="2">
    <source>
        <dbReference type="EMBL" id="BAO44921.1"/>
    </source>
</evidence>
<feature type="chain" id="PRO_5030700735" description="Outer membrane protein beta-barrel domain-containing protein" evidence="1">
    <location>
        <begin position="21"/>
        <end position="276"/>
    </location>
</feature>
<evidence type="ECO:0008006" key="4">
    <source>
        <dbReference type="Google" id="ProtNLM"/>
    </source>
</evidence>
<dbReference type="Proteomes" id="UP000031631">
    <property type="component" value="Chromosome"/>
</dbReference>
<accession>A0A7U6GJS1</accession>
<protein>
    <recommendedName>
        <fullName evidence="4">Outer membrane protein beta-barrel domain-containing protein</fullName>
    </recommendedName>
</protein>